<evidence type="ECO:0000256" key="1">
    <source>
        <dbReference type="SAM" id="SignalP"/>
    </source>
</evidence>
<evidence type="ECO:0000313" key="3">
    <source>
        <dbReference type="Proteomes" id="UP000661691"/>
    </source>
</evidence>
<feature type="signal peptide" evidence="1">
    <location>
        <begin position="1"/>
        <end position="25"/>
    </location>
</feature>
<organism evidence="2 3">
    <name type="scientific">Polycladospora coralii</name>
    <dbReference type="NCBI Taxonomy" id="2771432"/>
    <lineage>
        <taxon>Bacteria</taxon>
        <taxon>Bacillati</taxon>
        <taxon>Bacillota</taxon>
        <taxon>Bacilli</taxon>
        <taxon>Bacillales</taxon>
        <taxon>Thermoactinomycetaceae</taxon>
        <taxon>Polycladospora</taxon>
    </lineage>
</organism>
<evidence type="ECO:0000313" key="2">
    <source>
        <dbReference type="EMBL" id="MBD1373982.1"/>
    </source>
</evidence>
<protein>
    <submittedName>
        <fullName evidence="2">Uncharacterized protein</fullName>
    </submittedName>
</protein>
<name>A0A926RVL3_9BACL</name>
<accession>A0A926RVL3</accession>
<comment type="caution">
    <text evidence="2">The sequence shown here is derived from an EMBL/GenBank/DDBJ whole genome shotgun (WGS) entry which is preliminary data.</text>
</comment>
<dbReference type="Proteomes" id="UP000661691">
    <property type="component" value="Unassembled WGS sequence"/>
</dbReference>
<feature type="chain" id="PRO_5037503159" evidence="1">
    <location>
        <begin position="26"/>
        <end position="252"/>
    </location>
</feature>
<proteinExistence type="predicted"/>
<reference evidence="2" key="1">
    <citation type="submission" date="2020-09" db="EMBL/GenBank/DDBJ databases">
        <title>A novel bacterium of genus Hazenella, isolated from South China Sea.</title>
        <authorList>
            <person name="Huang H."/>
            <person name="Mo K."/>
            <person name="Hu Y."/>
        </authorList>
    </citation>
    <scope>NUCLEOTIDE SEQUENCE</scope>
    <source>
        <strain evidence="2">IB182357</strain>
    </source>
</reference>
<dbReference type="AlphaFoldDB" id="A0A926RVL3"/>
<sequence length="252" mass="28646">MKKTWIVLFTLGLIFSIGFTNNASAASSGEKVIIKEFKNANEQFSSNQAQVQSIDKSACSIAKLRANFASSMSVDTYNYCLTTNEWKNNLKFSIKLQDHFDILEKKTVEYDVKMTDQTHLYTMLQGQTRTINTTIENSGSTIFKTNAGLNVGLSEKINLSFGAEFQKTGAWSKRTETTETFTGPVGGFQVRDYYSATGYDLVKVTHRRKNVMFYNDIHGKYTIAFKVLQNPEVTYVEKPKQVMFYIDRNPIK</sequence>
<gene>
    <name evidence="2" type="ORF">IC620_16700</name>
</gene>
<keyword evidence="1" id="KW-0732">Signal</keyword>
<keyword evidence="3" id="KW-1185">Reference proteome</keyword>
<dbReference type="RefSeq" id="WP_191142906.1">
    <property type="nucleotide sequence ID" value="NZ_JACXAH010000059.1"/>
</dbReference>
<dbReference type="EMBL" id="JACXAH010000059">
    <property type="protein sequence ID" value="MBD1373982.1"/>
    <property type="molecule type" value="Genomic_DNA"/>
</dbReference>